<dbReference type="AlphaFoldDB" id="A0A7X8H094"/>
<dbReference type="RefSeq" id="WP_276648105.1">
    <property type="nucleotide sequence ID" value="NZ_JAAYSM010000185.1"/>
</dbReference>
<evidence type="ECO:0000313" key="1">
    <source>
        <dbReference type="EMBL" id="NLJ18372.1"/>
    </source>
</evidence>
<evidence type="ECO:0000313" key="2">
    <source>
        <dbReference type="Proteomes" id="UP000541058"/>
    </source>
</evidence>
<accession>A0A7X8H094</accession>
<proteinExistence type="predicted"/>
<dbReference type="Proteomes" id="UP000541058">
    <property type="component" value="Unassembled WGS sequence"/>
</dbReference>
<name>A0A7X8H094_9LACT</name>
<reference evidence="1 2" key="1">
    <citation type="journal article" date="2020" name="Biotechnol. Biofuels">
        <title>New insights from the biogas microbiome by comprehensive genome-resolved metagenomics of nearly 1600 species originating from multiple anaerobic digesters.</title>
        <authorList>
            <person name="Campanaro S."/>
            <person name="Treu L."/>
            <person name="Rodriguez-R L.M."/>
            <person name="Kovalovszki A."/>
            <person name="Ziels R.M."/>
            <person name="Maus I."/>
            <person name="Zhu X."/>
            <person name="Kougias P.G."/>
            <person name="Basile A."/>
            <person name="Luo G."/>
            <person name="Schluter A."/>
            <person name="Konstantinidis K.T."/>
            <person name="Angelidaki I."/>
        </authorList>
    </citation>
    <scope>NUCLEOTIDE SEQUENCE [LARGE SCALE GENOMIC DNA]</scope>
    <source>
        <strain evidence="1">AS23ysBPME_34</strain>
    </source>
</reference>
<protein>
    <submittedName>
        <fullName evidence="1">Uncharacterized protein</fullName>
    </submittedName>
</protein>
<comment type="caution">
    <text evidence="1">The sequence shown here is derived from an EMBL/GenBank/DDBJ whole genome shotgun (WGS) entry which is preliminary data.</text>
</comment>
<dbReference type="EMBL" id="JAAYSM010000185">
    <property type="protein sequence ID" value="NLJ18372.1"/>
    <property type="molecule type" value="Genomic_DNA"/>
</dbReference>
<organism evidence="1 2">
    <name type="scientific">Globicatella sulfidifaciens</name>
    <dbReference type="NCBI Taxonomy" id="136093"/>
    <lineage>
        <taxon>Bacteria</taxon>
        <taxon>Bacillati</taxon>
        <taxon>Bacillota</taxon>
        <taxon>Bacilli</taxon>
        <taxon>Lactobacillales</taxon>
        <taxon>Aerococcaceae</taxon>
        <taxon>Globicatella</taxon>
    </lineage>
</organism>
<gene>
    <name evidence="1" type="ORF">GX355_05875</name>
</gene>
<sequence>MFEISCDNTITLTKGNTCAFCVEPIIADTEEPYILQGDDKIIFTVKKRFFNELVMQKVLTNSDYDESSNLVIQLDYNDTADLDATTYAYDIALQTESGDFYTFISKSAFRIVKNVTERLE</sequence>